<dbReference type="PANTHER" id="PTHR36934:SF1">
    <property type="entry name" value="THIOESTERASE DOMAIN-CONTAINING PROTEIN"/>
    <property type="match status" value="1"/>
</dbReference>
<dbReference type="EMBL" id="QMRA01000011">
    <property type="protein sequence ID" value="RLE55074.1"/>
    <property type="molecule type" value="Genomic_DNA"/>
</dbReference>
<evidence type="ECO:0000313" key="2">
    <source>
        <dbReference type="EMBL" id="RLE55074.1"/>
    </source>
</evidence>
<feature type="domain" description="Fluoroacetyl-CoA-specific thioesterase-like" evidence="1">
    <location>
        <begin position="1"/>
        <end position="81"/>
    </location>
</feature>
<comment type="caution">
    <text evidence="2">The sequence shown here is derived from an EMBL/GenBank/DDBJ whole genome shotgun (WGS) entry which is preliminary data.</text>
</comment>
<protein>
    <submittedName>
        <fullName evidence="2">Thioesterase</fullName>
    </submittedName>
</protein>
<sequence length="96" mass="10784">MIAFMERTALKCVQKHLPEGYTTVGTRVNVRHLKPAPIGAKITVEAKLVEVDGRKLKFEVKAYWKGAVIGEGNHERYVVNIEKFLSKIKKAMAESS</sequence>
<dbReference type="PANTHER" id="PTHR36934">
    <property type="entry name" value="BLR0278 PROTEIN"/>
    <property type="match status" value="1"/>
</dbReference>
<organism evidence="2 3">
    <name type="scientific">Thermoproteota archaeon</name>
    <dbReference type="NCBI Taxonomy" id="2056631"/>
    <lineage>
        <taxon>Archaea</taxon>
        <taxon>Thermoproteota</taxon>
    </lineage>
</organism>
<dbReference type="AlphaFoldDB" id="A0A497F5Y7"/>
<name>A0A497F5Y7_9CREN</name>
<evidence type="ECO:0000313" key="3">
    <source>
        <dbReference type="Proteomes" id="UP000269499"/>
    </source>
</evidence>
<dbReference type="Gene3D" id="3.10.129.10">
    <property type="entry name" value="Hotdog Thioesterase"/>
    <property type="match status" value="1"/>
</dbReference>
<accession>A0A497F5Y7</accession>
<dbReference type="CDD" id="cd03440">
    <property type="entry name" value="hot_dog"/>
    <property type="match status" value="1"/>
</dbReference>
<dbReference type="InterPro" id="IPR054485">
    <property type="entry name" value="FlK-like_dom"/>
</dbReference>
<dbReference type="Pfam" id="PF22636">
    <property type="entry name" value="FlK"/>
    <property type="match status" value="1"/>
</dbReference>
<proteinExistence type="predicted"/>
<reference evidence="2 3" key="1">
    <citation type="submission" date="2018-06" db="EMBL/GenBank/DDBJ databases">
        <title>Extensive metabolic versatility and redundancy in microbially diverse, dynamic hydrothermal sediments.</title>
        <authorList>
            <person name="Dombrowski N."/>
            <person name="Teske A."/>
            <person name="Baker B.J."/>
        </authorList>
    </citation>
    <scope>NUCLEOTIDE SEQUENCE [LARGE SCALE GENOMIC DNA]</scope>
    <source>
        <strain evidence="2">B20_G2</strain>
    </source>
</reference>
<dbReference type="InterPro" id="IPR029069">
    <property type="entry name" value="HotDog_dom_sf"/>
</dbReference>
<evidence type="ECO:0000259" key="1">
    <source>
        <dbReference type="Pfam" id="PF22636"/>
    </source>
</evidence>
<dbReference type="Proteomes" id="UP000269499">
    <property type="component" value="Unassembled WGS sequence"/>
</dbReference>
<dbReference type="PIRSF" id="PIRSF014972">
    <property type="entry name" value="FlK"/>
    <property type="match status" value="1"/>
</dbReference>
<gene>
    <name evidence="2" type="ORF">DRJ26_01145</name>
</gene>
<dbReference type="SUPFAM" id="SSF54637">
    <property type="entry name" value="Thioesterase/thiol ester dehydrase-isomerase"/>
    <property type="match status" value="1"/>
</dbReference>
<dbReference type="InterPro" id="IPR025540">
    <property type="entry name" value="FlK"/>
</dbReference>